<reference evidence="11 12" key="1">
    <citation type="journal article" date="2016" name="Int. J. Syst. Evol. Microbiol.">
        <title>Paraphotobacterium marinum gen. nov., sp. nov., a member of the family Vibrionaceae, isolated from surface seawater.</title>
        <authorList>
            <person name="Huang Z."/>
            <person name="Dong C."/>
            <person name="Shao Z."/>
        </authorList>
    </citation>
    <scope>NUCLEOTIDE SEQUENCE [LARGE SCALE GENOMIC DNA]</scope>
    <source>
        <strain evidence="11 12">NSCS20N07D</strain>
    </source>
</reference>
<dbReference type="PRINTS" id="PR00151">
    <property type="entry name" value="PORPHBDMNASE"/>
</dbReference>
<name>A0A220VDC1_9GAMM</name>
<dbReference type="FunFam" id="3.40.190.10:FF:000004">
    <property type="entry name" value="Porphobilinogen deaminase"/>
    <property type="match status" value="1"/>
</dbReference>
<keyword evidence="12" id="KW-1185">Reference proteome</keyword>
<dbReference type="InterPro" id="IPR036803">
    <property type="entry name" value="Porphobilinogen_deaminase_C_sf"/>
</dbReference>
<comment type="miscellaneous">
    <text evidence="8">The porphobilinogen subunits are added to the dipyrromethane group.</text>
</comment>
<dbReference type="AlphaFoldDB" id="A0A220VDC1"/>
<dbReference type="FunFam" id="3.40.190.10:FF:000005">
    <property type="entry name" value="Porphobilinogen deaminase"/>
    <property type="match status" value="1"/>
</dbReference>
<dbReference type="EMBL" id="CP022355">
    <property type="protein sequence ID" value="ASK78172.1"/>
    <property type="molecule type" value="Genomic_DNA"/>
</dbReference>
<comment type="cofactor">
    <cofactor evidence="8">
        <name>dipyrromethane</name>
        <dbReference type="ChEBI" id="CHEBI:60342"/>
    </cofactor>
    <text evidence="8">Binds 1 dipyrromethane group covalently.</text>
</comment>
<dbReference type="Proteomes" id="UP000242175">
    <property type="component" value="Chromosome large"/>
</dbReference>
<dbReference type="Pfam" id="PF01379">
    <property type="entry name" value="Porphobil_deam"/>
    <property type="match status" value="1"/>
</dbReference>
<evidence type="ECO:0000259" key="9">
    <source>
        <dbReference type="Pfam" id="PF01379"/>
    </source>
</evidence>
<keyword evidence="6 8" id="KW-0627">Porphyrin biosynthesis</keyword>
<evidence type="ECO:0000256" key="4">
    <source>
        <dbReference type="ARBA" id="ARBA00011245"/>
    </source>
</evidence>
<comment type="subunit">
    <text evidence="4 8">Monomer.</text>
</comment>
<evidence type="ECO:0000256" key="2">
    <source>
        <dbReference type="ARBA" id="ARBA00004735"/>
    </source>
</evidence>
<dbReference type="CDD" id="cd13646">
    <property type="entry name" value="PBP2_EcHMBS_like"/>
    <property type="match status" value="1"/>
</dbReference>
<dbReference type="Pfam" id="PF03900">
    <property type="entry name" value="Porphobil_deamC"/>
    <property type="match status" value="1"/>
</dbReference>
<comment type="pathway">
    <text evidence="2">Porphyrin-containing compound metabolism; protoporphyrin-IX biosynthesis; coproporphyrinogen-III from 5-aminolevulinate: step 2/4.</text>
</comment>
<dbReference type="InterPro" id="IPR022417">
    <property type="entry name" value="Porphobilin_deaminase_N"/>
</dbReference>
<dbReference type="Gene3D" id="3.30.160.40">
    <property type="entry name" value="Porphobilinogen deaminase, C-terminal domain"/>
    <property type="match status" value="1"/>
</dbReference>
<dbReference type="PIRSF" id="PIRSF001438">
    <property type="entry name" value="4pyrrol_synth_OHMeBilane_synth"/>
    <property type="match status" value="1"/>
</dbReference>
<accession>A0A220VDC1</accession>
<evidence type="ECO:0000256" key="8">
    <source>
        <dbReference type="HAMAP-Rule" id="MF_00260"/>
    </source>
</evidence>
<proteinExistence type="inferred from homology"/>
<dbReference type="SUPFAM" id="SSF53850">
    <property type="entry name" value="Periplasmic binding protein-like II"/>
    <property type="match status" value="1"/>
</dbReference>
<dbReference type="SUPFAM" id="SSF54782">
    <property type="entry name" value="Porphobilinogen deaminase (hydroxymethylbilane synthase), C-terminal domain"/>
    <property type="match status" value="1"/>
</dbReference>
<evidence type="ECO:0000256" key="5">
    <source>
        <dbReference type="ARBA" id="ARBA00022679"/>
    </source>
</evidence>
<dbReference type="UniPathway" id="UPA00251">
    <property type="reaction ID" value="UER00319"/>
</dbReference>
<evidence type="ECO:0000313" key="12">
    <source>
        <dbReference type="Proteomes" id="UP000242175"/>
    </source>
</evidence>
<feature type="domain" description="Porphobilinogen deaminase N-terminal" evidence="9">
    <location>
        <begin position="7"/>
        <end position="214"/>
    </location>
</feature>
<evidence type="ECO:0000259" key="10">
    <source>
        <dbReference type="Pfam" id="PF03900"/>
    </source>
</evidence>
<evidence type="ECO:0000256" key="1">
    <source>
        <dbReference type="ARBA" id="ARBA00002869"/>
    </source>
</evidence>
<evidence type="ECO:0000313" key="11">
    <source>
        <dbReference type="EMBL" id="ASK78172.1"/>
    </source>
</evidence>
<keyword evidence="5 8" id="KW-0808">Transferase</keyword>
<dbReference type="InterPro" id="IPR022419">
    <property type="entry name" value="Porphobilin_deaminase_cofac_BS"/>
</dbReference>
<dbReference type="PANTHER" id="PTHR11557:SF0">
    <property type="entry name" value="PORPHOBILINOGEN DEAMINASE"/>
    <property type="match status" value="1"/>
</dbReference>
<evidence type="ECO:0000256" key="6">
    <source>
        <dbReference type="ARBA" id="ARBA00023244"/>
    </source>
</evidence>
<feature type="modified residue" description="S-(dipyrrolylmethanemethyl)cysteine" evidence="8">
    <location>
        <position position="243"/>
    </location>
</feature>
<dbReference type="Gene3D" id="3.40.190.10">
    <property type="entry name" value="Periplasmic binding protein-like II"/>
    <property type="match status" value="2"/>
</dbReference>
<dbReference type="KEGG" id="pmai:CF386_03550"/>
<dbReference type="PANTHER" id="PTHR11557">
    <property type="entry name" value="PORPHOBILINOGEN DEAMINASE"/>
    <property type="match status" value="1"/>
</dbReference>
<dbReference type="GO" id="GO:0006782">
    <property type="term" value="P:protoporphyrinogen IX biosynthetic process"/>
    <property type="evidence" value="ECO:0007669"/>
    <property type="project" value="UniProtKB-UniRule"/>
</dbReference>
<dbReference type="GO" id="GO:0005737">
    <property type="term" value="C:cytoplasm"/>
    <property type="evidence" value="ECO:0007669"/>
    <property type="project" value="UniProtKB-UniRule"/>
</dbReference>
<gene>
    <name evidence="8" type="primary">hemC</name>
    <name evidence="11" type="ORF">CF386_03550</name>
</gene>
<dbReference type="NCBIfam" id="TIGR00212">
    <property type="entry name" value="hemC"/>
    <property type="match status" value="1"/>
</dbReference>
<comment type="similarity">
    <text evidence="3 8">Belongs to the HMBS family.</text>
</comment>
<dbReference type="EC" id="2.5.1.61" evidence="8"/>
<dbReference type="HAMAP" id="MF_00260">
    <property type="entry name" value="Porphobil_deam"/>
    <property type="match status" value="1"/>
</dbReference>
<dbReference type="PROSITE" id="PS00533">
    <property type="entry name" value="PORPHOBILINOGEN_DEAM"/>
    <property type="match status" value="1"/>
</dbReference>
<comment type="catalytic activity">
    <reaction evidence="7 8">
        <text>4 porphobilinogen + H2O = hydroxymethylbilane + 4 NH4(+)</text>
        <dbReference type="Rhea" id="RHEA:13185"/>
        <dbReference type="ChEBI" id="CHEBI:15377"/>
        <dbReference type="ChEBI" id="CHEBI:28938"/>
        <dbReference type="ChEBI" id="CHEBI:57845"/>
        <dbReference type="ChEBI" id="CHEBI:58126"/>
        <dbReference type="EC" id="2.5.1.61"/>
    </reaction>
</comment>
<dbReference type="InterPro" id="IPR022418">
    <property type="entry name" value="Porphobilinogen_deaminase_C"/>
</dbReference>
<evidence type="ECO:0000256" key="3">
    <source>
        <dbReference type="ARBA" id="ARBA00005638"/>
    </source>
</evidence>
<protein>
    <recommendedName>
        <fullName evidence="8">Porphobilinogen deaminase</fullName>
        <shortName evidence="8">PBG</shortName>
        <ecNumber evidence="8">2.5.1.61</ecNumber>
    </recommendedName>
    <alternativeName>
        <fullName evidence="8">Hydroxymethylbilane synthase</fullName>
        <shortName evidence="8">HMBS</shortName>
    </alternativeName>
    <alternativeName>
        <fullName evidence="8">Pre-uroporphyrinogen synthase</fullName>
    </alternativeName>
</protein>
<sequence>MQNKKKIIIATRKSQLAMWQASYVKLKIESQSPDLECELLPLSTKGDKIQNTPLSKIGGKGLFVKEIQNALLEGKADIAVHSMKDLPKENPHELTITAVLERASPYDAMVSNKYESFDSLPINAIVGTSSARRSAQILLNRPDIQIKQLRGNVNTRLSKLDNNHYDAIILASAGLERIGLKKRITQILYPPLMIPAAAQGVIGIETCKDNTKLNQLIRSINNPNTEITTDAEKTFYNTLEGSCQTAIAAFATIDKEKLFLKGFISTANGDQVLMSYDVGSIKHPKTLGTSLAKKMLSSNSTIIMSQSTIK</sequence>
<dbReference type="RefSeq" id="WP_089073081.1">
    <property type="nucleotide sequence ID" value="NZ_CBCSAM010000010.1"/>
</dbReference>
<evidence type="ECO:0000256" key="7">
    <source>
        <dbReference type="ARBA" id="ARBA00048169"/>
    </source>
</evidence>
<dbReference type="OrthoDB" id="9810298at2"/>
<organism evidence="11 12">
    <name type="scientific">Paraphotobacterium marinum</name>
    <dbReference type="NCBI Taxonomy" id="1755811"/>
    <lineage>
        <taxon>Bacteria</taxon>
        <taxon>Pseudomonadati</taxon>
        <taxon>Pseudomonadota</taxon>
        <taxon>Gammaproteobacteria</taxon>
        <taxon>Vibrionales</taxon>
        <taxon>Vibrionaceae</taxon>
        <taxon>Paraphotobacterium</taxon>
    </lineage>
</organism>
<dbReference type="InterPro" id="IPR000860">
    <property type="entry name" value="HemC"/>
</dbReference>
<dbReference type="GO" id="GO:0004418">
    <property type="term" value="F:hydroxymethylbilane synthase activity"/>
    <property type="evidence" value="ECO:0007669"/>
    <property type="project" value="UniProtKB-UniRule"/>
</dbReference>
<comment type="function">
    <text evidence="1 8">Tetrapolymerization of the monopyrrole PBG into the hydroxymethylbilane pre-uroporphyrinogen in several discrete steps.</text>
</comment>
<feature type="domain" description="Porphobilinogen deaminase C-terminal" evidence="10">
    <location>
        <begin position="230"/>
        <end position="296"/>
    </location>
</feature>